<dbReference type="InterPro" id="IPR000477">
    <property type="entry name" value="RT_dom"/>
</dbReference>
<dbReference type="GO" id="GO:0004523">
    <property type="term" value="F:RNA-DNA hybrid ribonuclease activity"/>
    <property type="evidence" value="ECO:0007669"/>
    <property type="project" value="InterPro"/>
</dbReference>
<dbReference type="SUPFAM" id="SSF56219">
    <property type="entry name" value="DNase I-like"/>
    <property type="match status" value="1"/>
</dbReference>
<dbReference type="CDD" id="cd09276">
    <property type="entry name" value="Rnase_HI_RT_non_LTR"/>
    <property type="match status" value="1"/>
</dbReference>
<dbReference type="GO" id="GO:0071897">
    <property type="term" value="P:DNA biosynthetic process"/>
    <property type="evidence" value="ECO:0007669"/>
    <property type="project" value="UniProtKB-ARBA"/>
</dbReference>
<dbReference type="InterPro" id="IPR036691">
    <property type="entry name" value="Endo/exonu/phosph_ase_sf"/>
</dbReference>
<name>A0A4Y2UGT0_ARAVE</name>
<dbReference type="InterPro" id="IPR002156">
    <property type="entry name" value="RNaseH_domain"/>
</dbReference>
<dbReference type="PANTHER" id="PTHR36688:SF1">
    <property type="entry name" value="ENDONUCLEASE_EXONUCLEASE_PHOSPHATASE DOMAIN-CONTAINING PROTEIN"/>
    <property type="match status" value="1"/>
</dbReference>
<dbReference type="GO" id="GO:0003676">
    <property type="term" value="F:nucleic acid binding"/>
    <property type="evidence" value="ECO:0007669"/>
    <property type="project" value="InterPro"/>
</dbReference>
<dbReference type="PROSITE" id="PS50879">
    <property type="entry name" value="RNASE_H_1"/>
    <property type="match status" value="1"/>
</dbReference>
<dbReference type="PANTHER" id="PTHR36688">
    <property type="entry name" value="ENDO/EXONUCLEASE/PHOSPHATASE DOMAIN-CONTAINING PROTEIN"/>
    <property type="match status" value="1"/>
</dbReference>
<evidence type="ECO:0000313" key="4">
    <source>
        <dbReference type="Proteomes" id="UP000499080"/>
    </source>
</evidence>
<evidence type="ECO:0000256" key="1">
    <source>
        <dbReference type="SAM" id="Coils"/>
    </source>
</evidence>
<dbReference type="Gene3D" id="3.30.420.10">
    <property type="entry name" value="Ribonuclease H-like superfamily/Ribonuclease H"/>
    <property type="match status" value="1"/>
</dbReference>
<dbReference type="AlphaFoldDB" id="A0A4Y2UGT0"/>
<dbReference type="EMBL" id="BGPR01036895">
    <property type="protein sequence ID" value="GBO12315.1"/>
    <property type="molecule type" value="Genomic_DNA"/>
</dbReference>
<dbReference type="InterPro" id="IPR036397">
    <property type="entry name" value="RNaseH_sf"/>
</dbReference>
<keyword evidence="4" id="KW-1185">Reference proteome</keyword>
<sequence>MPSINYHWNTSITKKASVKILQINLQKAKVPTANLAKIAKDLLPDIIIAQEPNVKENKIEGLPGYWKSWLSKNQKAAIITLPSCTSPVFLLSDNNIVAIKIVVDSKPLTIISSYSSPYCDIEENLTETFSLISSLQGEDYLIGADVNAHHKHWGYENEDNRGDRMENFLSSINAFLLNTPGAPPTFNQRDTKGWPDITFVSSTDLAQNTNWQVLEDIVSCSDHKFISICLNKEQHILQYNRFKTKYGGHLKLKRIITSQADEINRRILQTTTSEELDETTIYLQQKINNACRATYKFKKTPVTPTIVWWNQQLEIQKQEIKALNRRIQKTTDQEKISYCIRRNLKLSTFKKNILSAKRNSFKRNCSLPHPTYGTPFKIAFKNASPPTEIFTQLNDTQKGSPTEIAQKILQEIYPLTIESQALPTHLQENSTEPYFINKELKEIFRYLPTNKAPGNDGIDYIILKQVFSACPSILRNFYNKCLELQKFPSALKEGIIVLFHKKGKEEKCISSYRPITLLPTLGQVLEKLLLQRINYKLENDNSLHPLQFGFRQRKSVDLALSTLLSKIKDSKSKKQHTLLLSIDIKGAFDGLLHSSIKSSLDKITTPSNITETLKDVLNNRKVIISTQIGPTSWNQTRGCPTKEGVQNLAKDAIQVFSNWINQNKLNISLEKTKYIYFGKLINPPRIKWLNSRISKVRNLRYLGIYIDENLSWAHHIQEKGVQALTQYHQLRRIAGPNWGINGKTRKLIYKTVTERMLCHGAIIWADNLTEKIKRKLSSIQRKFLLSITGAYHTTSTASLQIITGIPPLYLTAHKEAKYFKLTKLQEIIMVSNQQINPSTYEPILKGHQIHPAKFNIDSQITTKVIQNYPVRNSIYTDGSKTEEGTGSAFCHFDQTATISKEWQGKLHPDNNIFQAELLAIKQAIISLQNNPNSISIWSDSLSSIQALQNPSSPHPLVKEIQNLLHSNNSIHIGWIKAHVGHIGNETADALAKSAITNGTFISLLKPLSHLKKLLNQELLTIWKKDWDKTNQGKPIHELIPLPSFRNHNWDRREIMYFSEHGPFTTYLKRFNLRTSEDCSCGDLGSPLHFATSCPHTKNWHFKKPSQNNILHWKKAILNNSQSRKRLKNLMTFLMENDILINGPSYNS</sequence>
<reference evidence="3 4" key="1">
    <citation type="journal article" date="2019" name="Sci. Rep.">
        <title>Orb-weaving spider Araneus ventricosus genome elucidates the spidroin gene catalogue.</title>
        <authorList>
            <person name="Kono N."/>
            <person name="Nakamura H."/>
            <person name="Ohtoshi R."/>
            <person name="Moran D.A.P."/>
            <person name="Shinohara A."/>
            <person name="Yoshida Y."/>
            <person name="Fujiwara M."/>
            <person name="Mori M."/>
            <person name="Tomita M."/>
            <person name="Arakawa K."/>
        </authorList>
    </citation>
    <scope>NUCLEOTIDE SEQUENCE [LARGE SCALE GENOMIC DNA]</scope>
</reference>
<comment type="caution">
    <text evidence="3">The sequence shown here is derived from an EMBL/GenBank/DDBJ whole genome shotgun (WGS) entry which is preliminary data.</text>
</comment>
<dbReference type="Pfam" id="PF00078">
    <property type="entry name" value="RVT_1"/>
    <property type="match status" value="1"/>
</dbReference>
<dbReference type="GO" id="GO:0042575">
    <property type="term" value="C:DNA polymerase complex"/>
    <property type="evidence" value="ECO:0007669"/>
    <property type="project" value="UniProtKB-ARBA"/>
</dbReference>
<accession>A0A4Y2UGT0</accession>
<dbReference type="InterPro" id="IPR052560">
    <property type="entry name" value="RdDP_mobile_element"/>
</dbReference>
<dbReference type="SUPFAM" id="SSF53098">
    <property type="entry name" value="Ribonuclease H-like"/>
    <property type="match status" value="1"/>
</dbReference>
<dbReference type="Pfam" id="PF00075">
    <property type="entry name" value="RNase_H"/>
    <property type="match status" value="1"/>
</dbReference>
<dbReference type="InterPro" id="IPR012337">
    <property type="entry name" value="RNaseH-like_sf"/>
</dbReference>
<proteinExistence type="predicted"/>
<dbReference type="Pfam" id="PF14529">
    <property type="entry name" value="Exo_endo_phos_2"/>
    <property type="match status" value="1"/>
</dbReference>
<evidence type="ECO:0000259" key="2">
    <source>
        <dbReference type="PROSITE" id="PS50879"/>
    </source>
</evidence>
<dbReference type="Gene3D" id="3.60.10.10">
    <property type="entry name" value="Endonuclease/exonuclease/phosphatase"/>
    <property type="match status" value="1"/>
</dbReference>
<feature type="coiled-coil region" evidence="1">
    <location>
        <begin position="306"/>
        <end position="333"/>
    </location>
</feature>
<dbReference type="InterPro" id="IPR005135">
    <property type="entry name" value="Endo/exonuclease/phosphatase"/>
</dbReference>
<gene>
    <name evidence="3" type="primary">R1A1-elementORF2_181</name>
    <name evidence="3" type="ORF">AVEN_188918_1</name>
</gene>
<dbReference type="InterPro" id="IPR043502">
    <property type="entry name" value="DNA/RNA_pol_sf"/>
</dbReference>
<keyword evidence="1" id="KW-0175">Coiled coil</keyword>
<dbReference type="SUPFAM" id="SSF56672">
    <property type="entry name" value="DNA/RNA polymerases"/>
    <property type="match status" value="1"/>
</dbReference>
<dbReference type="OrthoDB" id="4368687at2759"/>
<dbReference type="Proteomes" id="UP000499080">
    <property type="component" value="Unassembled WGS sequence"/>
</dbReference>
<evidence type="ECO:0000313" key="3">
    <source>
        <dbReference type="EMBL" id="GBO12315.1"/>
    </source>
</evidence>
<organism evidence="3 4">
    <name type="scientific">Araneus ventricosus</name>
    <name type="common">Orbweaver spider</name>
    <name type="synonym">Epeira ventricosa</name>
    <dbReference type="NCBI Taxonomy" id="182803"/>
    <lineage>
        <taxon>Eukaryota</taxon>
        <taxon>Metazoa</taxon>
        <taxon>Ecdysozoa</taxon>
        <taxon>Arthropoda</taxon>
        <taxon>Chelicerata</taxon>
        <taxon>Arachnida</taxon>
        <taxon>Araneae</taxon>
        <taxon>Araneomorphae</taxon>
        <taxon>Entelegynae</taxon>
        <taxon>Araneoidea</taxon>
        <taxon>Araneidae</taxon>
        <taxon>Araneus</taxon>
    </lineage>
</organism>
<protein>
    <recommendedName>
        <fullName evidence="2">RNase H type-1 domain-containing protein</fullName>
    </recommendedName>
</protein>
<feature type="domain" description="RNase H type-1" evidence="2">
    <location>
        <begin position="868"/>
        <end position="996"/>
    </location>
</feature>